<feature type="non-terminal residue" evidence="1">
    <location>
        <position position="1"/>
    </location>
</feature>
<dbReference type="AlphaFoldDB" id="A0A382Y906"/>
<sequence>KKNLRQIALKSPLFNSTLFAKQLNKAFWEMWNNFVLKM</sequence>
<organism evidence="1">
    <name type="scientific">marine metagenome</name>
    <dbReference type="NCBI Taxonomy" id="408172"/>
    <lineage>
        <taxon>unclassified sequences</taxon>
        <taxon>metagenomes</taxon>
        <taxon>ecological metagenomes</taxon>
    </lineage>
</organism>
<gene>
    <name evidence="1" type="ORF">METZ01_LOCUS432568</name>
</gene>
<name>A0A382Y906_9ZZZZ</name>
<accession>A0A382Y906</accession>
<evidence type="ECO:0000313" key="1">
    <source>
        <dbReference type="EMBL" id="SVD79714.1"/>
    </source>
</evidence>
<reference evidence="1" key="1">
    <citation type="submission" date="2018-05" db="EMBL/GenBank/DDBJ databases">
        <authorList>
            <person name="Lanie J.A."/>
            <person name="Ng W.-L."/>
            <person name="Kazmierczak K.M."/>
            <person name="Andrzejewski T.M."/>
            <person name="Davidsen T.M."/>
            <person name="Wayne K.J."/>
            <person name="Tettelin H."/>
            <person name="Glass J.I."/>
            <person name="Rusch D."/>
            <person name="Podicherti R."/>
            <person name="Tsui H.-C.T."/>
            <person name="Winkler M.E."/>
        </authorList>
    </citation>
    <scope>NUCLEOTIDE SEQUENCE</scope>
</reference>
<dbReference type="EMBL" id="UINC01173878">
    <property type="protein sequence ID" value="SVD79714.1"/>
    <property type="molecule type" value="Genomic_DNA"/>
</dbReference>
<protein>
    <submittedName>
        <fullName evidence="1">Uncharacterized protein</fullName>
    </submittedName>
</protein>
<proteinExistence type="predicted"/>